<dbReference type="RefSeq" id="WP_042057767.1">
    <property type="nucleotide sequence ID" value="NZ_BAND01000038.1"/>
</dbReference>
<dbReference type="InterPro" id="IPR003439">
    <property type="entry name" value="ABC_transporter-like_ATP-bd"/>
</dbReference>
<dbReference type="PROSITE" id="PS50929">
    <property type="entry name" value="ABC_TM1F"/>
    <property type="match status" value="1"/>
</dbReference>
<feature type="transmembrane region" description="Helical" evidence="8">
    <location>
        <begin position="256"/>
        <end position="283"/>
    </location>
</feature>
<evidence type="ECO:0000256" key="1">
    <source>
        <dbReference type="ARBA" id="ARBA00004651"/>
    </source>
</evidence>
<gene>
    <name evidence="11" type="ORF">Amme_038_039</name>
</gene>
<dbReference type="PANTHER" id="PTHR24221">
    <property type="entry name" value="ATP-BINDING CASSETTE SUB-FAMILY B"/>
    <property type="match status" value="1"/>
</dbReference>
<keyword evidence="12" id="KW-1185">Reference proteome</keyword>
<feature type="transmembrane region" description="Helical" evidence="8">
    <location>
        <begin position="178"/>
        <end position="198"/>
    </location>
</feature>
<feature type="transmembrane region" description="Helical" evidence="8">
    <location>
        <begin position="149"/>
        <end position="172"/>
    </location>
</feature>
<feature type="domain" description="ABC transmembrane type-1" evidence="10">
    <location>
        <begin position="38"/>
        <end position="313"/>
    </location>
</feature>
<dbReference type="InterPro" id="IPR011527">
    <property type="entry name" value="ABC1_TM_dom"/>
</dbReference>
<keyword evidence="7 8" id="KW-0472">Membrane</keyword>
<organism evidence="11 12">
    <name type="scientific">Acidomonas methanolica NBRC 104435</name>
    <dbReference type="NCBI Taxonomy" id="1231351"/>
    <lineage>
        <taxon>Bacteria</taxon>
        <taxon>Pseudomonadati</taxon>
        <taxon>Pseudomonadota</taxon>
        <taxon>Alphaproteobacteria</taxon>
        <taxon>Acetobacterales</taxon>
        <taxon>Acetobacteraceae</taxon>
        <taxon>Acidomonas</taxon>
    </lineage>
</organism>
<sequence length="604" mass="65726">MTLRSQSDSPPRLTLLAALLRLRPAFEGRERRICALAALTLLLLLGENGAQVVLPWLFSRMVARMTPDVAVMALPVGLVGLYALLMLVRASCSSLQEVAYQPISLRLQSAVAEEGLRQVHALSLRFHLERQTGALTRVLDRATDAVDTLLRLCLFNIGPALLNCGLTLGVIWRVFGGLYALVILAGLLGYAAVARWSTLRRVAARRVRNEASGAVQHRLVDSLLNFEAVRHFGAAGHEVSLYRAARRRLETASLKLTRIVALAGILRNAIIASMTGIVLWLAMRDIGAHRQSVADFVLIGTYMRSLYMAVFGLNTVHAGWRTARVDLENWLELLAQPSDVAPPERPVHLPTTLAAAGAADLVFDDVRFHYLPERPVLRGISFAARPGARIGIVGATGSGKTTIGKLMMRAYDPDRGEIRLDGVPLPALDPEDLAALIGVVPQETMLFNDTLAYNIGYGRLGATLGEIEAAARAAELHDFIAALPQGYETVVGERGLKLSGGEKQRVAIARIVLRNPRLLLLDEATSALDTRTERRIQAALDRLARERTTVMIAHRLSTVVGCDEILLLEKGRIVERGGHAALMALGGEYARMWLAQAREAAEAA</sequence>
<dbReference type="InterPro" id="IPR017871">
    <property type="entry name" value="ABC_transporter-like_CS"/>
</dbReference>
<feature type="domain" description="ABC transporter" evidence="9">
    <location>
        <begin position="361"/>
        <end position="595"/>
    </location>
</feature>
<protein>
    <submittedName>
        <fullName evidence="11">ABC transporter multidrug resistance</fullName>
    </submittedName>
</protein>
<dbReference type="GO" id="GO:0005524">
    <property type="term" value="F:ATP binding"/>
    <property type="evidence" value="ECO:0007669"/>
    <property type="project" value="UniProtKB-KW"/>
</dbReference>
<dbReference type="GO" id="GO:0140359">
    <property type="term" value="F:ABC-type transporter activity"/>
    <property type="evidence" value="ECO:0007669"/>
    <property type="project" value="InterPro"/>
</dbReference>
<evidence type="ECO:0000256" key="8">
    <source>
        <dbReference type="SAM" id="Phobius"/>
    </source>
</evidence>
<dbReference type="FunFam" id="3.40.50.300:FF:000287">
    <property type="entry name" value="Multidrug ABC transporter ATP-binding protein"/>
    <property type="match status" value="1"/>
</dbReference>
<dbReference type="Proteomes" id="UP000019760">
    <property type="component" value="Unassembled WGS sequence"/>
</dbReference>
<proteinExistence type="predicted"/>
<dbReference type="InterPro" id="IPR036640">
    <property type="entry name" value="ABC1_TM_sf"/>
</dbReference>
<feature type="transmembrane region" description="Helical" evidence="8">
    <location>
        <begin position="69"/>
        <end position="88"/>
    </location>
</feature>
<dbReference type="GO" id="GO:0005886">
    <property type="term" value="C:plasma membrane"/>
    <property type="evidence" value="ECO:0007669"/>
    <property type="project" value="UniProtKB-SubCell"/>
</dbReference>
<evidence type="ECO:0000259" key="9">
    <source>
        <dbReference type="PROSITE" id="PS50893"/>
    </source>
</evidence>
<comment type="subcellular location">
    <subcellularLocation>
        <location evidence="1">Cell membrane</location>
        <topology evidence="1">Multi-pass membrane protein</topology>
    </subcellularLocation>
</comment>
<keyword evidence="3 8" id="KW-0812">Transmembrane</keyword>
<dbReference type="SUPFAM" id="SSF52540">
    <property type="entry name" value="P-loop containing nucleoside triphosphate hydrolases"/>
    <property type="match status" value="1"/>
</dbReference>
<evidence type="ECO:0000256" key="4">
    <source>
        <dbReference type="ARBA" id="ARBA00022741"/>
    </source>
</evidence>
<evidence type="ECO:0000256" key="2">
    <source>
        <dbReference type="ARBA" id="ARBA00022448"/>
    </source>
</evidence>
<evidence type="ECO:0000313" key="11">
    <source>
        <dbReference type="EMBL" id="GAJ28790.1"/>
    </source>
</evidence>
<evidence type="ECO:0000256" key="7">
    <source>
        <dbReference type="ARBA" id="ARBA00023136"/>
    </source>
</evidence>
<dbReference type="PROSITE" id="PS50893">
    <property type="entry name" value="ABC_TRANSPORTER_2"/>
    <property type="match status" value="1"/>
</dbReference>
<dbReference type="SUPFAM" id="SSF90123">
    <property type="entry name" value="ABC transporter transmembrane region"/>
    <property type="match status" value="1"/>
</dbReference>
<keyword evidence="5" id="KW-0067">ATP-binding</keyword>
<dbReference type="CDD" id="cd18582">
    <property type="entry name" value="ABC_6TM_ATM1_ABCB7"/>
    <property type="match status" value="1"/>
</dbReference>
<dbReference type="EMBL" id="BAND01000038">
    <property type="protein sequence ID" value="GAJ28790.1"/>
    <property type="molecule type" value="Genomic_DNA"/>
</dbReference>
<keyword evidence="2" id="KW-0813">Transport</keyword>
<dbReference type="SMART" id="SM00382">
    <property type="entry name" value="AAA"/>
    <property type="match status" value="1"/>
</dbReference>
<name>A0A023D4T7_ACIMT</name>
<accession>A0A023D4T7</accession>
<dbReference type="Pfam" id="PF00005">
    <property type="entry name" value="ABC_tran"/>
    <property type="match status" value="1"/>
</dbReference>
<evidence type="ECO:0000256" key="3">
    <source>
        <dbReference type="ARBA" id="ARBA00022692"/>
    </source>
</evidence>
<evidence type="ECO:0000256" key="5">
    <source>
        <dbReference type="ARBA" id="ARBA00022840"/>
    </source>
</evidence>
<keyword evidence="6 8" id="KW-1133">Transmembrane helix</keyword>
<dbReference type="OrthoDB" id="5288404at2"/>
<dbReference type="InterPro" id="IPR003593">
    <property type="entry name" value="AAA+_ATPase"/>
</dbReference>
<reference evidence="12" key="1">
    <citation type="journal article" date="2014" name="FEMS Microbiol. Lett.">
        <title>Draft Genomic DNA Sequence of the Facultatively Methylotrophic Bacterium Acidomonas methanolica type strain MB58.</title>
        <authorList>
            <person name="Higashiura N."/>
            <person name="Hadano H."/>
            <person name="Hirakawa H."/>
            <person name="Matsutani M."/>
            <person name="Takabe S."/>
            <person name="Matsushita K."/>
            <person name="Azuma Y."/>
        </authorList>
    </citation>
    <scope>NUCLEOTIDE SEQUENCE [LARGE SCALE GENOMIC DNA]</scope>
    <source>
        <strain evidence="12">MB58</strain>
    </source>
</reference>
<dbReference type="PROSITE" id="PS00211">
    <property type="entry name" value="ABC_TRANSPORTER_1"/>
    <property type="match status" value="1"/>
</dbReference>
<comment type="caution">
    <text evidence="11">The sequence shown here is derived from an EMBL/GenBank/DDBJ whole genome shotgun (WGS) entry which is preliminary data.</text>
</comment>
<dbReference type="AlphaFoldDB" id="A0A023D4T7"/>
<evidence type="ECO:0000313" key="12">
    <source>
        <dbReference type="Proteomes" id="UP000019760"/>
    </source>
</evidence>
<dbReference type="Gene3D" id="1.20.1560.10">
    <property type="entry name" value="ABC transporter type 1, transmembrane domain"/>
    <property type="match status" value="1"/>
</dbReference>
<keyword evidence="4" id="KW-0547">Nucleotide-binding</keyword>
<reference evidence="11 12" key="2">
    <citation type="journal article" date="2014" name="FEMS Microbiol. Lett.">
        <title>Draft genomic DNA sequence of the facultatively methylotrophic bacterium Acidomonas methanolica type strain MB58.</title>
        <authorList>
            <person name="Higashiura N."/>
            <person name="Hadano H."/>
            <person name="Hirakawa H."/>
            <person name="Matsutani M."/>
            <person name="Takabe S."/>
            <person name="Matsushita K."/>
            <person name="Azuma Y."/>
        </authorList>
    </citation>
    <scope>NUCLEOTIDE SEQUENCE [LARGE SCALE GENOMIC DNA]</scope>
    <source>
        <strain evidence="11 12">MB58</strain>
    </source>
</reference>
<feature type="transmembrane region" description="Helical" evidence="8">
    <location>
        <begin position="33"/>
        <end position="57"/>
    </location>
</feature>
<evidence type="ECO:0000259" key="10">
    <source>
        <dbReference type="PROSITE" id="PS50929"/>
    </source>
</evidence>
<dbReference type="PANTHER" id="PTHR24221:SF654">
    <property type="entry name" value="ATP-BINDING CASSETTE SUB-FAMILY B MEMBER 6"/>
    <property type="match status" value="1"/>
</dbReference>
<dbReference type="InterPro" id="IPR027417">
    <property type="entry name" value="P-loop_NTPase"/>
</dbReference>
<evidence type="ECO:0000256" key="6">
    <source>
        <dbReference type="ARBA" id="ARBA00022989"/>
    </source>
</evidence>
<dbReference type="GO" id="GO:0016887">
    <property type="term" value="F:ATP hydrolysis activity"/>
    <property type="evidence" value="ECO:0007669"/>
    <property type="project" value="InterPro"/>
</dbReference>
<dbReference type="Gene3D" id="3.40.50.300">
    <property type="entry name" value="P-loop containing nucleotide triphosphate hydrolases"/>
    <property type="match status" value="1"/>
</dbReference>
<dbReference type="Pfam" id="PF00664">
    <property type="entry name" value="ABC_membrane"/>
    <property type="match status" value="1"/>
</dbReference>
<dbReference type="InterPro" id="IPR039421">
    <property type="entry name" value="Type_1_exporter"/>
</dbReference>